<sequence length="100" mass="10695">MIKSSSSALVTLSPKMINGLICVGGRLCRASVDDHAKHPIIVPYKHHVTDIIISSVHLAVGHMGQESVLSALRPFSSSTCYQKVCHMSTTTQEKGATVHG</sequence>
<evidence type="ECO:0000313" key="2">
    <source>
        <dbReference type="Proteomes" id="UP001347796"/>
    </source>
</evidence>
<name>A0AAN8GD65_PATCE</name>
<keyword evidence="2" id="KW-1185">Reference proteome</keyword>
<dbReference type="AlphaFoldDB" id="A0AAN8GD65"/>
<dbReference type="PANTHER" id="PTHR47331">
    <property type="entry name" value="PHD-TYPE DOMAIN-CONTAINING PROTEIN"/>
    <property type="match status" value="1"/>
</dbReference>
<dbReference type="Proteomes" id="UP001347796">
    <property type="component" value="Unassembled WGS sequence"/>
</dbReference>
<protein>
    <recommendedName>
        <fullName evidence="3">Integrase zinc-binding domain-containing protein</fullName>
    </recommendedName>
</protein>
<organism evidence="1 2">
    <name type="scientific">Patella caerulea</name>
    <name type="common">Rayed Mediterranean limpet</name>
    <dbReference type="NCBI Taxonomy" id="87958"/>
    <lineage>
        <taxon>Eukaryota</taxon>
        <taxon>Metazoa</taxon>
        <taxon>Spiralia</taxon>
        <taxon>Lophotrochozoa</taxon>
        <taxon>Mollusca</taxon>
        <taxon>Gastropoda</taxon>
        <taxon>Patellogastropoda</taxon>
        <taxon>Patelloidea</taxon>
        <taxon>Patellidae</taxon>
        <taxon>Patella</taxon>
    </lineage>
</organism>
<reference evidence="1 2" key="1">
    <citation type="submission" date="2024-01" db="EMBL/GenBank/DDBJ databases">
        <title>The genome of the rayed Mediterranean limpet Patella caerulea (Linnaeus, 1758).</title>
        <authorList>
            <person name="Anh-Thu Weber A."/>
            <person name="Halstead-Nussloch G."/>
        </authorList>
    </citation>
    <scope>NUCLEOTIDE SEQUENCE [LARGE SCALE GENOMIC DNA]</scope>
    <source>
        <strain evidence="1">AATW-2023a</strain>
        <tissue evidence="1">Whole specimen</tissue>
    </source>
</reference>
<evidence type="ECO:0000313" key="1">
    <source>
        <dbReference type="EMBL" id="KAK6168651.1"/>
    </source>
</evidence>
<evidence type="ECO:0008006" key="3">
    <source>
        <dbReference type="Google" id="ProtNLM"/>
    </source>
</evidence>
<dbReference type="EMBL" id="JAZGQO010000015">
    <property type="protein sequence ID" value="KAK6168651.1"/>
    <property type="molecule type" value="Genomic_DNA"/>
</dbReference>
<accession>A0AAN8GD65</accession>
<comment type="caution">
    <text evidence="1">The sequence shown here is derived from an EMBL/GenBank/DDBJ whole genome shotgun (WGS) entry which is preliminary data.</text>
</comment>
<proteinExistence type="predicted"/>
<gene>
    <name evidence="1" type="ORF">SNE40_019843</name>
</gene>